<proteinExistence type="predicted"/>
<sequence length="59" mass="6342">MKHAIKQSRTEFTSASTYANSLAEFAFRTAVSCAVVLPTLGSIKHYDAAEAAAHRLTVT</sequence>
<dbReference type="EMBL" id="CAJHJT010000056">
    <property type="protein sequence ID" value="CAD7011859.1"/>
    <property type="molecule type" value="Genomic_DNA"/>
</dbReference>
<comment type="caution">
    <text evidence="1">The sequence shown here is derived from an EMBL/GenBank/DDBJ whole genome shotgun (WGS) entry which is preliminary data.</text>
</comment>
<organism evidence="1 2">
    <name type="scientific">Ceratitis capitata</name>
    <name type="common">Mediterranean fruit fly</name>
    <name type="synonym">Tephritis capitata</name>
    <dbReference type="NCBI Taxonomy" id="7213"/>
    <lineage>
        <taxon>Eukaryota</taxon>
        <taxon>Metazoa</taxon>
        <taxon>Ecdysozoa</taxon>
        <taxon>Arthropoda</taxon>
        <taxon>Hexapoda</taxon>
        <taxon>Insecta</taxon>
        <taxon>Pterygota</taxon>
        <taxon>Neoptera</taxon>
        <taxon>Endopterygota</taxon>
        <taxon>Diptera</taxon>
        <taxon>Brachycera</taxon>
        <taxon>Muscomorpha</taxon>
        <taxon>Tephritoidea</taxon>
        <taxon>Tephritidae</taxon>
        <taxon>Ceratitis</taxon>
        <taxon>Ceratitis</taxon>
    </lineage>
</organism>
<evidence type="ECO:0000313" key="1">
    <source>
        <dbReference type="EMBL" id="CAD7011859.1"/>
    </source>
</evidence>
<name>A0A811VCF6_CERCA</name>
<accession>A0A811VCF6</accession>
<keyword evidence="2" id="KW-1185">Reference proteome</keyword>
<reference evidence="1" key="1">
    <citation type="submission" date="2020-11" db="EMBL/GenBank/DDBJ databases">
        <authorList>
            <person name="Whitehead M."/>
        </authorList>
    </citation>
    <scope>NUCLEOTIDE SEQUENCE</scope>
    <source>
        <strain evidence="1">EGII</strain>
    </source>
</reference>
<evidence type="ECO:0000313" key="2">
    <source>
        <dbReference type="Proteomes" id="UP000606786"/>
    </source>
</evidence>
<dbReference type="AlphaFoldDB" id="A0A811VCF6"/>
<gene>
    <name evidence="1" type="ORF">CCAP1982_LOCUS19971</name>
</gene>
<dbReference type="Proteomes" id="UP000606786">
    <property type="component" value="Unassembled WGS sequence"/>
</dbReference>
<protein>
    <submittedName>
        <fullName evidence="1">(Mediterranean fruit fly) hypothetical protein</fullName>
    </submittedName>
</protein>